<dbReference type="EMBL" id="PKHA01000001">
    <property type="protein sequence ID" value="PKY99712.1"/>
    <property type="molecule type" value="Genomic_DNA"/>
</dbReference>
<proteinExistence type="predicted"/>
<keyword evidence="2" id="KW-0411">Iron-sulfur</keyword>
<dbReference type="NCBIfam" id="TIGR04085">
    <property type="entry name" value="rSAM_more_4Fe4S"/>
    <property type="match status" value="1"/>
</dbReference>
<dbReference type="Gene3D" id="3.20.20.70">
    <property type="entry name" value="Aldolase class I"/>
    <property type="match status" value="1"/>
</dbReference>
<feature type="domain" description="4Fe4S-binding SPASM" evidence="4">
    <location>
        <begin position="126"/>
        <end position="183"/>
    </location>
</feature>
<accession>A0A2I1KVQ8</accession>
<protein>
    <submittedName>
        <fullName evidence="5">SPASM domain-containing protein</fullName>
    </submittedName>
</protein>
<gene>
    <name evidence="5" type="ORF">CYJ26_02190</name>
</gene>
<dbReference type="Proteomes" id="UP000234778">
    <property type="component" value="Unassembled WGS sequence"/>
</dbReference>
<evidence type="ECO:0000256" key="3">
    <source>
        <dbReference type="SAM" id="MobiDB-lite"/>
    </source>
</evidence>
<evidence type="ECO:0000313" key="6">
    <source>
        <dbReference type="Proteomes" id="UP000234778"/>
    </source>
</evidence>
<dbReference type="InterPro" id="IPR023885">
    <property type="entry name" value="4Fe4S-binding_SPASM_dom"/>
</dbReference>
<dbReference type="GO" id="GO:0016491">
    <property type="term" value="F:oxidoreductase activity"/>
    <property type="evidence" value="ECO:0007669"/>
    <property type="project" value="InterPro"/>
</dbReference>
<name>A0A2I1KVQ8_9ACTO</name>
<dbReference type="InterPro" id="IPR058240">
    <property type="entry name" value="rSAM_sf"/>
</dbReference>
<dbReference type="InterPro" id="IPR013785">
    <property type="entry name" value="Aldolase_TIM"/>
</dbReference>
<dbReference type="CDD" id="cd21120">
    <property type="entry name" value="SPASM_anSME"/>
    <property type="match status" value="1"/>
</dbReference>
<dbReference type="PANTHER" id="PTHR43273:SF3">
    <property type="entry name" value="ANAEROBIC SULFATASE-MATURATING ENZYME HOMOLOG ASLB-RELATED"/>
    <property type="match status" value="1"/>
</dbReference>
<dbReference type="Pfam" id="PF13186">
    <property type="entry name" value="SPASM"/>
    <property type="match status" value="1"/>
</dbReference>
<evidence type="ECO:0000256" key="2">
    <source>
        <dbReference type="ARBA" id="ARBA00022485"/>
    </source>
</evidence>
<dbReference type="PANTHER" id="PTHR43273">
    <property type="entry name" value="ANAEROBIC SULFATASE-MATURATING ENZYME HOMOLOG ASLB-RELATED"/>
    <property type="match status" value="1"/>
</dbReference>
<evidence type="ECO:0000313" key="5">
    <source>
        <dbReference type="EMBL" id="PKY99712.1"/>
    </source>
</evidence>
<comment type="caution">
    <text evidence="5">The sequence shown here is derived from an EMBL/GenBank/DDBJ whole genome shotgun (WGS) entry which is preliminary data.</text>
</comment>
<dbReference type="InterPro" id="IPR047207">
    <property type="entry name" value="SPASM_anSME"/>
</dbReference>
<dbReference type="SUPFAM" id="SSF102114">
    <property type="entry name" value="Radical SAM enzymes"/>
    <property type="match status" value="1"/>
</dbReference>
<dbReference type="InterPro" id="IPR023867">
    <property type="entry name" value="Sulphatase_maturase_rSAM"/>
</dbReference>
<reference evidence="5 6" key="1">
    <citation type="submission" date="2017-12" db="EMBL/GenBank/DDBJ databases">
        <title>Phylogenetic diversity of female urinary microbiome.</title>
        <authorList>
            <person name="Thomas-White K."/>
            <person name="Wolfe A.J."/>
        </authorList>
    </citation>
    <scope>NUCLEOTIDE SEQUENCE [LARGE SCALE GENOMIC DNA]</scope>
    <source>
        <strain evidence="5 6">UMB0319</strain>
    </source>
</reference>
<dbReference type="GO" id="GO:0051539">
    <property type="term" value="F:4 iron, 4 sulfur cluster binding"/>
    <property type="evidence" value="ECO:0007669"/>
    <property type="project" value="UniProtKB-KW"/>
</dbReference>
<dbReference type="AlphaFoldDB" id="A0A2I1KVQ8"/>
<comment type="cofactor">
    <cofactor evidence="1">
        <name>[4Fe-4S] cluster</name>
        <dbReference type="ChEBI" id="CHEBI:49883"/>
    </cofactor>
</comment>
<keyword evidence="2" id="KW-0479">Metal-binding</keyword>
<sequence>MVSWRCSRRRTVAHAGIPQDQVAQGPVLRPRLPLSVVTKPTGAACNLDCQYCFFLSKELLYTQSGDAVTSRSVSPLGYGRFLTAVFDEWVRQDIGRVFVQDLDAALSALFGIYPVCVHVPEYGVNLAMELNGDVYACDHWVEPDRRLGSVLDSSFAALAATPVMRRFSRKKRAELTMQCRQCPVVGLCHGGCPKDRFERSADGEDGHNYLCLGYQHFYRHILPDLQAMARLLRAGRAPAELMDPRTREQMRATGPANPAAEEGPGR</sequence>
<feature type="region of interest" description="Disordered" evidence="3">
    <location>
        <begin position="241"/>
        <end position="266"/>
    </location>
</feature>
<evidence type="ECO:0000259" key="4">
    <source>
        <dbReference type="Pfam" id="PF13186"/>
    </source>
</evidence>
<evidence type="ECO:0000256" key="1">
    <source>
        <dbReference type="ARBA" id="ARBA00001966"/>
    </source>
</evidence>
<keyword evidence="2" id="KW-0004">4Fe-4S</keyword>
<keyword evidence="2" id="KW-0408">Iron</keyword>
<organism evidence="5 6">
    <name type="scientific">Actinomyces urogenitalis</name>
    <dbReference type="NCBI Taxonomy" id="103621"/>
    <lineage>
        <taxon>Bacteria</taxon>
        <taxon>Bacillati</taxon>
        <taxon>Actinomycetota</taxon>
        <taxon>Actinomycetes</taxon>
        <taxon>Actinomycetales</taxon>
        <taxon>Actinomycetaceae</taxon>
        <taxon>Actinomyces</taxon>
    </lineage>
</organism>